<organism evidence="1 2">
    <name type="scientific">Chaetomium tenue</name>
    <dbReference type="NCBI Taxonomy" id="1854479"/>
    <lineage>
        <taxon>Eukaryota</taxon>
        <taxon>Fungi</taxon>
        <taxon>Dikarya</taxon>
        <taxon>Ascomycota</taxon>
        <taxon>Pezizomycotina</taxon>
        <taxon>Sordariomycetes</taxon>
        <taxon>Sordariomycetidae</taxon>
        <taxon>Sordariales</taxon>
        <taxon>Chaetomiaceae</taxon>
        <taxon>Chaetomium</taxon>
    </lineage>
</organism>
<proteinExistence type="predicted"/>
<comment type="caution">
    <text evidence="1">The sequence shown here is derived from an EMBL/GenBank/DDBJ whole genome shotgun (WGS) entry which is preliminary data.</text>
</comment>
<accession>A0ACB7PM90</accession>
<keyword evidence="2" id="KW-1185">Reference proteome</keyword>
<gene>
    <name evidence="1" type="ORF">F5144DRAFT_555962</name>
</gene>
<name>A0ACB7PM90_9PEZI</name>
<evidence type="ECO:0000313" key="2">
    <source>
        <dbReference type="Proteomes" id="UP000724584"/>
    </source>
</evidence>
<protein>
    <submittedName>
        <fullName evidence="1">DNL zinc finger-domain-containing protein</fullName>
    </submittedName>
</protein>
<reference evidence="1 2" key="1">
    <citation type="journal article" date="2021" name="Nat. Commun.">
        <title>Genetic determinants of endophytism in the Arabidopsis root mycobiome.</title>
        <authorList>
            <person name="Mesny F."/>
            <person name="Miyauchi S."/>
            <person name="Thiergart T."/>
            <person name="Pickel B."/>
            <person name="Atanasova L."/>
            <person name="Karlsson M."/>
            <person name="Huettel B."/>
            <person name="Barry K.W."/>
            <person name="Haridas S."/>
            <person name="Chen C."/>
            <person name="Bauer D."/>
            <person name="Andreopoulos W."/>
            <person name="Pangilinan J."/>
            <person name="LaButti K."/>
            <person name="Riley R."/>
            <person name="Lipzen A."/>
            <person name="Clum A."/>
            <person name="Drula E."/>
            <person name="Henrissat B."/>
            <person name="Kohler A."/>
            <person name="Grigoriev I.V."/>
            <person name="Martin F.M."/>
            <person name="Hacquard S."/>
        </authorList>
    </citation>
    <scope>NUCLEOTIDE SEQUENCE [LARGE SCALE GENOMIC DNA]</scope>
    <source>
        <strain evidence="1 2">MPI-SDFR-AT-0079</strain>
    </source>
</reference>
<sequence length="244" mass="26926">MASKRSLSFIPTITRLVSPAPARTSTSLSLLCSRRHLPVSVASTTTRLAHSIPRPRNGSPFDRQQHQQQQPTTSPPSPSESSPAAPATATATSPPQSQPASTQPQQQEQQPPQTSNIRQQPHYELTFTCRPCDTRSRHRVSKQGYHHGSVLIACPSCKNRHVISDHLRIFGDTAMTVEDLLREKGELVKKGTLGEEGDLEFWDDGTSSVREPWVEKEKGEGEGEDFVPGSTFKSVKPGDRKKEE</sequence>
<dbReference type="Proteomes" id="UP000724584">
    <property type="component" value="Unassembled WGS sequence"/>
</dbReference>
<evidence type="ECO:0000313" key="1">
    <source>
        <dbReference type="EMBL" id="KAH6650344.1"/>
    </source>
</evidence>
<dbReference type="EMBL" id="JAGIZQ010000001">
    <property type="protein sequence ID" value="KAH6650344.1"/>
    <property type="molecule type" value="Genomic_DNA"/>
</dbReference>